<comment type="caution">
    <text evidence="2">The sequence shown here is derived from an EMBL/GenBank/DDBJ whole genome shotgun (WGS) entry which is preliminary data.</text>
</comment>
<dbReference type="Gene3D" id="3.40.50.300">
    <property type="entry name" value="P-loop containing nucleotide triphosphate hydrolases"/>
    <property type="match status" value="1"/>
</dbReference>
<reference evidence="3" key="1">
    <citation type="journal article" date="2019" name="Int. J. Syst. Evol. Microbiol.">
        <title>The Global Catalogue of Microorganisms (GCM) 10K type strain sequencing project: providing services to taxonomists for standard genome sequencing and annotation.</title>
        <authorList>
            <consortium name="The Broad Institute Genomics Platform"/>
            <consortium name="The Broad Institute Genome Sequencing Center for Infectious Disease"/>
            <person name="Wu L."/>
            <person name="Ma J."/>
        </authorList>
    </citation>
    <scope>NUCLEOTIDE SEQUENCE [LARGE SCALE GENOMIC DNA]</scope>
    <source>
        <strain evidence="3">JCM 10303</strain>
    </source>
</reference>
<evidence type="ECO:0000313" key="3">
    <source>
        <dbReference type="Proteomes" id="UP001500729"/>
    </source>
</evidence>
<evidence type="ECO:0008006" key="4">
    <source>
        <dbReference type="Google" id="ProtNLM"/>
    </source>
</evidence>
<sequence length="349" mass="37059">MSTTEPDNVRPLRRHPAEALADAWTADALMATDFPDPRWAVPGILAEGVNVLAGPPKVGKSWMSLGLALAVASGGRAFDMVDVEPGPVLYLALEDTPRRLKTRMGKLLGDEPAPRNLSLATSCPTLPAGGDEAIAAWLDQNPDARMVVLDVFAKMRGTPPAGMSAYDADYAAIGRAKQLADRYGVAFVLVHHVRKMGSEDFLETVSGSNGIAGAADATLVLRRGRNKADGVLQVTGRDIDEAEYALAFHPNSGAWQLLEGPATDHTLHDTRATILRHVRESPGDGPTAIARATGIELSSVKQACRRMAGDGQLNATSSGKYFPIDGDTDPTTEVSPLSPCHQTSLDLHE</sequence>
<name>A0ABP3N4A8_SACER</name>
<evidence type="ECO:0000256" key="1">
    <source>
        <dbReference type="SAM" id="MobiDB-lite"/>
    </source>
</evidence>
<dbReference type="Pfam" id="PF13481">
    <property type="entry name" value="AAA_25"/>
    <property type="match status" value="1"/>
</dbReference>
<dbReference type="EMBL" id="BAAAGS010000021">
    <property type="protein sequence ID" value="GAA0532481.1"/>
    <property type="molecule type" value="Genomic_DNA"/>
</dbReference>
<accession>A0ABP3N4A8</accession>
<dbReference type="Proteomes" id="UP001500729">
    <property type="component" value="Unassembled WGS sequence"/>
</dbReference>
<gene>
    <name evidence="2" type="ORF">GCM10009533_34460</name>
</gene>
<protein>
    <recommendedName>
        <fullName evidence="4">AAA domain-containing protein</fullName>
    </recommendedName>
</protein>
<evidence type="ECO:0000313" key="2">
    <source>
        <dbReference type="EMBL" id="GAA0532481.1"/>
    </source>
</evidence>
<feature type="region of interest" description="Disordered" evidence="1">
    <location>
        <begin position="311"/>
        <end position="349"/>
    </location>
</feature>
<feature type="compositionally biased region" description="Polar residues" evidence="1">
    <location>
        <begin position="329"/>
        <end position="349"/>
    </location>
</feature>
<dbReference type="SUPFAM" id="SSF52540">
    <property type="entry name" value="P-loop containing nucleoside triphosphate hydrolases"/>
    <property type="match status" value="1"/>
</dbReference>
<proteinExistence type="predicted"/>
<organism evidence="2 3">
    <name type="scientific">Saccharopolyspora erythraea</name>
    <name type="common">Streptomyces erythraeus</name>
    <dbReference type="NCBI Taxonomy" id="1836"/>
    <lineage>
        <taxon>Bacteria</taxon>
        <taxon>Bacillati</taxon>
        <taxon>Actinomycetota</taxon>
        <taxon>Actinomycetes</taxon>
        <taxon>Pseudonocardiales</taxon>
        <taxon>Pseudonocardiaceae</taxon>
        <taxon>Saccharopolyspora</taxon>
    </lineage>
</organism>
<dbReference type="InterPro" id="IPR027417">
    <property type="entry name" value="P-loop_NTPase"/>
</dbReference>
<keyword evidence="3" id="KW-1185">Reference proteome</keyword>
<dbReference type="RefSeq" id="WP_009946544.1">
    <property type="nucleotide sequence ID" value="NZ_BAAAGS010000021.1"/>
</dbReference>